<evidence type="ECO:0000313" key="3">
    <source>
        <dbReference type="Proteomes" id="UP001190700"/>
    </source>
</evidence>
<dbReference type="Gene3D" id="3.30.420.10">
    <property type="entry name" value="Ribonuclease H-like superfamily/Ribonuclease H"/>
    <property type="match status" value="1"/>
</dbReference>
<dbReference type="Proteomes" id="UP001190700">
    <property type="component" value="Unassembled WGS sequence"/>
</dbReference>
<dbReference type="PANTHER" id="PTHR47169">
    <property type="entry name" value="OS01G0541250 PROTEIN"/>
    <property type="match status" value="1"/>
</dbReference>
<accession>A0AAE0F040</accession>
<dbReference type="EMBL" id="LGRX02029762">
    <property type="protein sequence ID" value="KAK3246487.1"/>
    <property type="molecule type" value="Genomic_DNA"/>
</dbReference>
<dbReference type="AlphaFoldDB" id="A0AAE0F040"/>
<protein>
    <recommendedName>
        <fullName evidence="4">Transposase</fullName>
    </recommendedName>
</protein>
<feature type="compositionally biased region" description="Acidic residues" evidence="1">
    <location>
        <begin position="544"/>
        <end position="554"/>
    </location>
</feature>
<name>A0AAE0F040_9CHLO</name>
<feature type="compositionally biased region" description="Basic residues" evidence="1">
    <location>
        <begin position="566"/>
        <end position="575"/>
    </location>
</feature>
<reference evidence="2 3" key="1">
    <citation type="journal article" date="2015" name="Genome Biol. Evol.">
        <title>Comparative Genomics of a Bacterivorous Green Alga Reveals Evolutionary Causalities and Consequences of Phago-Mixotrophic Mode of Nutrition.</title>
        <authorList>
            <person name="Burns J.A."/>
            <person name="Paasch A."/>
            <person name="Narechania A."/>
            <person name="Kim E."/>
        </authorList>
    </citation>
    <scope>NUCLEOTIDE SEQUENCE [LARGE SCALE GENOMIC DNA]</scope>
    <source>
        <strain evidence="2 3">PLY_AMNH</strain>
    </source>
</reference>
<comment type="caution">
    <text evidence="2">The sequence shown here is derived from an EMBL/GenBank/DDBJ whole genome shotgun (WGS) entry which is preliminary data.</text>
</comment>
<feature type="compositionally biased region" description="Basic residues" evidence="1">
    <location>
        <begin position="523"/>
        <end position="538"/>
    </location>
</feature>
<organism evidence="2 3">
    <name type="scientific">Cymbomonas tetramitiformis</name>
    <dbReference type="NCBI Taxonomy" id="36881"/>
    <lineage>
        <taxon>Eukaryota</taxon>
        <taxon>Viridiplantae</taxon>
        <taxon>Chlorophyta</taxon>
        <taxon>Pyramimonadophyceae</taxon>
        <taxon>Pyramimonadales</taxon>
        <taxon>Pyramimonadaceae</taxon>
        <taxon>Cymbomonas</taxon>
    </lineage>
</organism>
<sequence length="575" mass="66537">MVTTRQRMVCISAASFANTACAGSAGDNVAGTSGTAQNVLARVQQAFAKARISKPKGRPMLDKNKLSRTLTHYYKHYPIAKRRRGQKHKTVTQKQAIIDHYCNLGKPGFLKTVKDICKKFNCNRKYPRRVTEQWRQRKGDLSRKRSVQMKTVLTERTCRALMKLQRANRRKTDWELKKLMAEGGVIISRRSISAHLRKEKVTRFKLKYKPLLTRKHMQDRLAQAKRLLHDTFENRIDVDEKYFEIESSAAVEKRRHDDAPEYTAFQSRKFIPKVMFLTAVAKPNIEHGFDGKVGIWRITEKKTAQRKSRNYERNEEYDVDVTLTGERFSKLMKEVCATAKKKMPWLEKRVVQIDGAGPHQGVYKEVVEEGKRLGAVVERQAAQMPDGNRNDLVVYPALQRQVDKLCEGERKHIDTVVKAVYHAWDNLRPETLHMACEIQRVVYASIIEHNGGNRFKVPHIGLRVEVQPYIYELNEYFDTRQEIEREEEEEDVDDSTDDDAPGQVRRVNQAELVATSWQAKEQGRKRHNGYMKGKRAKRQSSESSSDESVEEADEQFMVPTNLPRRGAPRARAIRK</sequence>
<dbReference type="PANTHER" id="PTHR47169:SF4">
    <property type="entry name" value="TRANSPOSASE TC1-LIKE DOMAIN-CONTAINING PROTEIN"/>
    <property type="match status" value="1"/>
</dbReference>
<evidence type="ECO:0000313" key="2">
    <source>
        <dbReference type="EMBL" id="KAK3246487.1"/>
    </source>
</evidence>
<keyword evidence="3" id="KW-1185">Reference proteome</keyword>
<evidence type="ECO:0008006" key="4">
    <source>
        <dbReference type="Google" id="ProtNLM"/>
    </source>
</evidence>
<feature type="region of interest" description="Disordered" evidence="1">
    <location>
        <begin position="484"/>
        <end position="575"/>
    </location>
</feature>
<feature type="compositionally biased region" description="Acidic residues" evidence="1">
    <location>
        <begin position="484"/>
        <end position="500"/>
    </location>
</feature>
<dbReference type="GO" id="GO:0003676">
    <property type="term" value="F:nucleic acid binding"/>
    <property type="evidence" value="ECO:0007669"/>
    <property type="project" value="InterPro"/>
</dbReference>
<evidence type="ECO:0000256" key="1">
    <source>
        <dbReference type="SAM" id="MobiDB-lite"/>
    </source>
</evidence>
<dbReference type="InterPro" id="IPR036397">
    <property type="entry name" value="RNaseH_sf"/>
</dbReference>
<proteinExistence type="predicted"/>
<gene>
    <name evidence="2" type="ORF">CYMTET_43976</name>
</gene>